<protein>
    <submittedName>
        <fullName evidence="1">Uncharacterized protein</fullName>
    </submittedName>
</protein>
<dbReference type="Proteomes" id="UP000295573">
    <property type="component" value="Unassembled WGS sequence"/>
</dbReference>
<evidence type="ECO:0000313" key="2">
    <source>
        <dbReference type="Proteomes" id="UP000295573"/>
    </source>
</evidence>
<dbReference type="EMBL" id="SLWR01000001">
    <property type="protein sequence ID" value="TCO51362.1"/>
    <property type="molecule type" value="Genomic_DNA"/>
</dbReference>
<proteinExistence type="predicted"/>
<gene>
    <name evidence="1" type="ORF">EV646_101345</name>
</gene>
<comment type="caution">
    <text evidence="1">The sequence shown here is derived from an EMBL/GenBank/DDBJ whole genome shotgun (WGS) entry which is preliminary data.</text>
</comment>
<name>A0A4R2J1Q1_9ACTN</name>
<organism evidence="1 2">
    <name type="scientific">Kribbella antiqua</name>
    <dbReference type="NCBI Taxonomy" id="2512217"/>
    <lineage>
        <taxon>Bacteria</taxon>
        <taxon>Bacillati</taxon>
        <taxon>Actinomycetota</taxon>
        <taxon>Actinomycetes</taxon>
        <taxon>Propionibacteriales</taxon>
        <taxon>Kribbellaceae</taxon>
        <taxon>Kribbella</taxon>
    </lineage>
</organism>
<sequence>MTDDVLSRAAHAARTQTEPGWIDISATIKQRLRTITRRSRPIRAAADNGATLFITDQVLISALRVAVAELRCELDRVQLIGDGDTCTGAVLEVATLYGLDLHALADQIRTIAYRVFADLLGPIDPPFGTDGIDIVITDLTTDPDHR</sequence>
<dbReference type="RefSeq" id="WP_132143164.1">
    <property type="nucleotide sequence ID" value="NZ_SLWR01000001.1"/>
</dbReference>
<dbReference type="OrthoDB" id="3824916at2"/>
<accession>A0A4R2J1Q1</accession>
<dbReference type="AlphaFoldDB" id="A0A4R2J1Q1"/>
<evidence type="ECO:0000313" key="1">
    <source>
        <dbReference type="EMBL" id="TCO51362.1"/>
    </source>
</evidence>
<reference evidence="1 2" key="1">
    <citation type="journal article" date="2015" name="Stand. Genomic Sci.">
        <title>Genomic Encyclopedia of Bacterial and Archaeal Type Strains, Phase III: the genomes of soil and plant-associated and newly described type strains.</title>
        <authorList>
            <person name="Whitman W.B."/>
            <person name="Woyke T."/>
            <person name="Klenk H.P."/>
            <person name="Zhou Y."/>
            <person name="Lilburn T.G."/>
            <person name="Beck B.J."/>
            <person name="De Vos P."/>
            <person name="Vandamme P."/>
            <person name="Eisen J.A."/>
            <person name="Garrity G."/>
            <person name="Hugenholtz P."/>
            <person name="Kyrpides N.C."/>
        </authorList>
    </citation>
    <scope>NUCLEOTIDE SEQUENCE [LARGE SCALE GENOMIC DNA]</scope>
    <source>
        <strain evidence="1 2">VKM Ac-2541</strain>
    </source>
</reference>
<keyword evidence="2" id="KW-1185">Reference proteome</keyword>